<dbReference type="Proteomes" id="UP000006039">
    <property type="component" value="Unassembled WGS sequence"/>
</dbReference>
<dbReference type="Pfam" id="PF12796">
    <property type="entry name" value="Ank_2"/>
    <property type="match status" value="2"/>
</dbReference>
<sequence length="1261" mass="137748">MANHPFSDASTALLVQAAALCARAVYRKNPAQAEPQLPGFVIKDRCWMNPTAEGLGKAAAIFEVTPDEKSRRTLVVVAVRGSASVVDWLVNLDTGLVPCPQLVNIPESRSTPAPKVHRGFANCAMTLAPAIKQQIEAVLNEMQSQDREIEMVFTATGTLSANPTLSSITFGAPPMFDKDVNARLDAVFPGSPFQLGTMLAFANDGDPIPRMDAPYATELARVWHRVGGGRCATARELGEFRLPPLRLGGLGSLVVLHDKAQEFEEGREDENDGVALAACRFGRRDLEKRAWADLWAHKMNLYVVWAAIIGEGRFNAEPEAMLPNIALASPDLHTVAWISALPIERVAAAAMLDEEHARPTNFHKNPNDKNFYTWGRIGEHNIVIASLPAGLYGTTSATGTATDLLSSIPSIKVGLMVGIGGGIARPDEGRDIRLGDVVVSQPGGIHGGVFQYDLIKAKSGNSREPRGHLAAPPTVLLNALAAIQARHELENSKVPEILEGAFKKYPKITKKTKNNPSYGFQGFENNRLFRATFGHLGGKNCSNCDAAQKVDRDERDAQVPEIHYGVIASGNTLVKDATLRDQIAGDAGEDCLCLETEAAGLMNRFPCLVIRGICDYADTHKNDRWQRYTSATAAAYAKEFLSFVPLYTRAKVMRTILDNAYNFSKRGSALPPTGEILETLRELLGACDGKIVVVLDAFDECTTRRDLIDWLEKMSAEGTASISIVATGRPEAEFENRFSSWKRQDIAVSSADLIRRDIQLFVEERLRDKAFQRWKSRPDVIRKVRSAVLDKAGVTGFRLAACQVDLLADCRDLPEIQERLETLPSTLTDIYSGMLEAIPEGRRRDTTIRLLQVLCYSYRRLKLEEAADYIATNINSGRFVPDNKLPEPRELRATCGGLVATFTSPSWGGSVITYLQLAHLSVKEYLTSENIAKAFREPFKPKNANGAVARHCLVYLLTVDDPWAPKDLCFGNYATRFWAQHARSAEHDPAVCETVWEFIHNTTVLESCYPKWLRWDAETPLFYHPLGFAAWWGLEKTCKALLHSEEAAEVHRQAVVLCRALYAASMNGHLSIVELLLANGADVNGQSRERFSRDKAIRRFQTGRSGSALYAASYSGCASIVKLLLEKGADVNLQGGYFNSALQAASGSGQPSIVKLLLEKGADVNLQGGINGSALQLASACNHTNTVELLLEKGADVSLQGGLYGISALQGASGRGYASIVELLLARGAVMPDVELLLARVAVMSDGWSEASDSDSESYDS</sequence>
<dbReference type="InterPro" id="IPR002921">
    <property type="entry name" value="Fungal_lipase-type"/>
</dbReference>
<dbReference type="HOGENOM" id="CLU_264840_0_0_1"/>
<dbReference type="GO" id="GO:0003824">
    <property type="term" value="F:catalytic activity"/>
    <property type="evidence" value="ECO:0007669"/>
    <property type="project" value="InterPro"/>
</dbReference>
<dbReference type="Pfam" id="PF01764">
    <property type="entry name" value="Lipase_3"/>
    <property type="match status" value="1"/>
</dbReference>
<dbReference type="STRING" id="644352.J3P265"/>
<dbReference type="InterPro" id="IPR036770">
    <property type="entry name" value="Ankyrin_rpt-contain_sf"/>
</dbReference>
<dbReference type="GeneID" id="20348071"/>
<feature type="domain" description="Fungal lipase-type" evidence="3">
    <location>
        <begin position="76"/>
        <end position="211"/>
    </location>
</feature>
<name>J3P265_GAET3</name>
<feature type="repeat" description="ANK" evidence="2">
    <location>
        <begin position="1170"/>
        <end position="1202"/>
    </location>
</feature>
<dbReference type="AlphaFoldDB" id="J3P265"/>
<dbReference type="VEuPathDB" id="FungiDB:GGTG_07613"/>
<dbReference type="GO" id="GO:0009116">
    <property type="term" value="P:nucleoside metabolic process"/>
    <property type="evidence" value="ECO:0007669"/>
    <property type="project" value="InterPro"/>
</dbReference>
<evidence type="ECO:0000259" key="4">
    <source>
        <dbReference type="Pfam" id="PF24883"/>
    </source>
</evidence>
<evidence type="ECO:0000256" key="1">
    <source>
        <dbReference type="ARBA" id="ARBA00022737"/>
    </source>
</evidence>
<dbReference type="PROSITE" id="PS50088">
    <property type="entry name" value="ANK_REPEAT"/>
    <property type="match status" value="4"/>
</dbReference>
<protein>
    <submittedName>
        <fullName evidence="5 6">Uncharacterized protein</fullName>
    </submittedName>
</protein>
<dbReference type="RefSeq" id="XP_009223701.1">
    <property type="nucleotide sequence ID" value="XM_009225437.1"/>
</dbReference>
<dbReference type="InterPro" id="IPR053137">
    <property type="entry name" value="NLR-like"/>
</dbReference>
<proteinExistence type="predicted"/>
<evidence type="ECO:0000256" key="2">
    <source>
        <dbReference type="PROSITE-ProRule" id="PRU00023"/>
    </source>
</evidence>
<dbReference type="InterPro" id="IPR002110">
    <property type="entry name" value="Ankyrin_rpt"/>
</dbReference>
<dbReference type="PANTHER" id="PTHR46082:SF11">
    <property type="entry name" value="AAA+ ATPASE DOMAIN-CONTAINING PROTEIN-RELATED"/>
    <property type="match status" value="1"/>
</dbReference>
<feature type="domain" description="Nephrocystin 3-like N-terminal" evidence="4">
    <location>
        <begin position="626"/>
        <end position="729"/>
    </location>
</feature>
<evidence type="ECO:0000313" key="5">
    <source>
        <dbReference type="EMBL" id="EJT73757.1"/>
    </source>
</evidence>
<keyword evidence="7" id="KW-1185">Reference proteome</keyword>
<dbReference type="EnsemblFungi" id="EJT73757">
    <property type="protein sequence ID" value="EJT73757"/>
    <property type="gene ID" value="GGTG_07613"/>
</dbReference>
<feature type="repeat" description="ANK" evidence="2">
    <location>
        <begin position="1137"/>
        <end position="1169"/>
    </location>
</feature>
<dbReference type="Gene3D" id="1.25.40.20">
    <property type="entry name" value="Ankyrin repeat-containing domain"/>
    <property type="match status" value="1"/>
</dbReference>
<reference evidence="6" key="5">
    <citation type="submission" date="2018-04" db="UniProtKB">
        <authorList>
            <consortium name="EnsemblFungi"/>
        </authorList>
    </citation>
    <scope>IDENTIFICATION</scope>
    <source>
        <strain evidence="6">R3-111a-1</strain>
    </source>
</reference>
<dbReference type="EMBL" id="GL385398">
    <property type="protein sequence ID" value="EJT73757.1"/>
    <property type="molecule type" value="Genomic_DNA"/>
</dbReference>
<dbReference type="Gene3D" id="3.40.50.1580">
    <property type="entry name" value="Nucleoside phosphorylase domain"/>
    <property type="match status" value="1"/>
</dbReference>
<reference evidence="5" key="2">
    <citation type="submission" date="2010-07" db="EMBL/GenBank/DDBJ databases">
        <authorList>
            <consortium name="The Broad Institute Genome Sequencing Platform"/>
            <consortium name="Broad Institute Genome Sequencing Center for Infectious Disease"/>
            <person name="Ma L.-J."/>
            <person name="Dead R."/>
            <person name="Young S."/>
            <person name="Zeng Q."/>
            <person name="Koehrsen M."/>
            <person name="Alvarado L."/>
            <person name="Berlin A."/>
            <person name="Chapman S.B."/>
            <person name="Chen Z."/>
            <person name="Freedman E."/>
            <person name="Gellesch M."/>
            <person name="Goldberg J."/>
            <person name="Griggs A."/>
            <person name="Gujja S."/>
            <person name="Heilman E.R."/>
            <person name="Heiman D."/>
            <person name="Hepburn T."/>
            <person name="Howarth C."/>
            <person name="Jen D."/>
            <person name="Larson L."/>
            <person name="Mehta T."/>
            <person name="Neiman D."/>
            <person name="Pearson M."/>
            <person name="Roberts A."/>
            <person name="Saif S."/>
            <person name="Shea T."/>
            <person name="Shenoy N."/>
            <person name="Sisk P."/>
            <person name="Stolte C."/>
            <person name="Sykes S."/>
            <person name="Walk T."/>
            <person name="White J."/>
            <person name="Yandava C."/>
            <person name="Haas B."/>
            <person name="Nusbaum C."/>
            <person name="Birren B."/>
        </authorList>
    </citation>
    <scope>NUCLEOTIDE SEQUENCE</scope>
    <source>
        <strain evidence="5">R3-111a-1</strain>
    </source>
</reference>
<dbReference type="PROSITE" id="PS50297">
    <property type="entry name" value="ANK_REP_REGION"/>
    <property type="match status" value="4"/>
</dbReference>
<dbReference type="PANTHER" id="PTHR46082">
    <property type="entry name" value="ATP/GTP-BINDING PROTEIN-RELATED"/>
    <property type="match status" value="1"/>
</dbReference>
<reference evidence="5" key="3">
    <citation type="submission" date="2010-09" db="EMBL/GenBank/DDBJ databases">
        <title>Annotation of Gaeumannomyces graminis var. tritici R3-111a-1.</title>
        <authorList>
            <consortium name="The Broad Institute Genome Sequencing Platform"/>
            <person name="Ma L.-J."/>
            <person name="Dead R."/>
            <person name="Young S.K."/>
            <person name="Zeng Q."/>
            <person name="Gargeya S."/>
            <person name="Fitzgerald M."/>
            <person name="Haas B."/>
            <person name="Abouelleil A."/>
            <person name="Alvarado L."/>
            <person name="Arachchi H.M."/>
            <person name="Berlin A."/>
            <person name="Brown A."/>
            <person name="Chapman S.B."/>
            <person name="Chen Z."/>
            <person name="Dunbar C."/>
            <person name="Freedman E."/>
            <person name="Gearin G."/>
            <person name="Gellesch M."/>
            <person name="Goldberg J."/>
            <person name="Griggs A."/>
            <person name="Gujja S."/>
            <person name="Heiman D."/>
            <person name="Howarth C."/>
            <person name="Larson L."/>
            <person name="Lui A."/>
            <person name="MacDonald P.J.P."/>
            <person name="Mehta T."/>
            <person name="Montmayeur A."/>
            <person name="Murphy C."/>
            <person name="Neiman D."/>
            <person name="Pearson M."/>
            <person name="Priest M."/>
            <person name="Roberts A."/>
            <person name="Saif S."/>
            <person name="Shea T."/>
            <person name="Shenoy N."/>
            <person name="Sisk P."/>
            <person name="Stolte C."/>
            <person name="Sykes S."/>
            <person name="Yandava C."/>
            <person name="Wortman J."/>
            <person name="Nusbaum C."/>
            <person name="Birren B."/>
        </authorList>
    </citation>
    <scope>NUCLEOTIDE SEQUENCE</scope>
    <source>
        <strain evidence="5">R3-111a-1</strain>
    </source>
</reference>
<feature type="repeat" description="ANK" evidence="2">
    <location>
        <begin position="1060"/>
        <end position="1088"/>
    </location>
</feature>
<dbReference type="eggNOG" id="KOG0502">
    <property type="taxonomic scope" value="Eukaryota"/>
</dbReference>
<evidence type="ECO:0000313" key="6">
    <source>
        <dbReference type="EnsemblFungi" id="EJT73757"/>
    </source>
</evidence>
<dbReference type="Gene3D" id="3.40.50.1820">
    <property type="entry name" value="alpha/beta hydrolase"/>
    <property type="match status" value="1"/>
</dbReference>
<reference evidence="7" key="1">
    <citation type="submission" date="2010-07" db="EMBL/GenBank/DDBJ databases">
        <title>The genome sequence of Gaeumannomyces graminis var. tritici strain R3-111a-1.</title>
        <authorList>
            <consortium name="The Broad Institute Genome Sequencing Platform"/>
            <person name="Ma L.-J."/>
            <person name="Dead R."/>
            <person name="Young S."/>
            <person name="Zeng Q."/>
            <person name="Koehrsen M."/>
            <person name="Alvarado L."/>
            <person name="Berlin A."/>
            <person name="Chapman S.B."/>
            <person name="Chen Z."/>
            <person name="Freedman E."/>
            <person name="Gellesch M."/>
            <person name="Goldberg J."/>
            <person name="Griggs A."/>
            <person name="Gujja S."/>
            <person name="Heilman E.R."/>
            <person name="Heiman D."/>
            <person name="Hepburn T."/>
            <person name="Howarth C."/>
            <person name="Jen D."/>
            <person name="Larson L."/>
            <person name="Mehta T."/>
            <person name="Neiman D."/>
            <person name="Pearson M."/>
            <person name="Roberts A."/>
            <person name="Saif S."/>
            <person name="Shea T."/>
            <person name="Shenoy N."/>
            <person name="Sisk P."/>
            <person name="Stolte C."/>
            <person name="Sykes S."/>
            <person name="Walk T."/>
            <person name="White J."/>
            <person name="Yandava C."/>
            <person name="Haas B."/>
            <person name="Nusbaum C."/>
            <person name="Birren B."/>
        </authorList>
    </citation>
    <scope>NUCLEOTIDE SEQUENCE [LARGE SCALE GENOMIC DNA]</scope>
    <source>
        <strain evidence="7">R3-111a-1</strain>
    </source>
</reference>
<dbReference type="InterPro" id="IPR029058">
    <property type="entry name" value="AB_hydrolase_fold"/>
</dbReference>
<dbReference type="Pfam" id="PF24883">
    <property type="entry name" value="NPHP3_N"/>
    <property type="match status" value="1"/>
</dbReference>
<organism evidence="5">
    <name type="scientific">Gaeumannomyces tritici (strain R3-111a-1)</name>
    <name type="common">Wheat and barley take-all root rot fungus</name>
    <name type="synonym">Gaeumannomyces graminis var. tritici</name>
    <dbReference type="NCBI Taxonomy" id="644352"/>
    <lineage>
        <taxon>Eukaryota</taxon>
        <taxon>Fungi</taxon>
        <taxon>Dikarya</taxon>
        <taxon>Ascomycota</taxon>
        <taxon>Pezizomycotina</taxon>
        <taxon>Sordariomycetes</taxon>
        <taxon>Sordariomycetidae</taxon>
        <taxon>Magnaporthales</taxon>
        <taxon>Magnaporthaceae</taxon>
        <taxon>Gaeumannomyces</taxon>
    </lineage>
</organism>
<dbReference type="SUPFAM" id="SSF48403">
    <property type="entry name" value="Ankyrin repeat"/>
    <property type="match status" value="1"/>
</dbReference>
<dbReference type="OrthoDB" id="1577640at2759"/>
<dbReference type="GO" id="GO:0006629">
    <property type="term" value="P:lipid metabolic process"/>
    <property type="evidence" value="ECO:0007669"/>
    <property type="project" value="InterPro"/>
</dbReference>
<dbReference type="InterPro" id="IPR056884">
    <property type="entry name" value="NPHP3-like_N"/>
</dbReference>
<reference evidence="6" key="4">
    <citation type="journal article" date="2015" name="G3 (Bethesda)">
        <title>Genome sequences of three phytopathogenic species of the Magnaporthaceae family of fungi.</title>
        <authorList>
            <person name="Okagaki L.H."/>
            <person name="Nunes C.C."/>
            <person name="Sailsbery J."/>
            <person name="Clay B."/>
            <person name="Brown D."/>
            <person name="John T."/>
            <person name="Oh Y."/>
            <person name="Young N."/>
            <person name="Fitzgerald M."/>
            <person name="Haas B.J."/>
            <person name="Zeng Q."/>
            <person name="Young S."/>
            <person name="Adiconis X."/>
            <person name="Fan L."/>
            <person name="Levin J.Z."/>
            <person name="Mitchell T.K."/>
            <person name="Okubara P.A."/>
            <person name="Farman M.L."/>
            <person name="Kohn L.M."/>
            <person name="Birren B."/>
            <person name="Ma L.-J."/>
            <person name="Dean R.A."/>
        </authorList>
    </citation>
    <scope>NUCLEOTIDE SEQUENCE</scope>
    <source>
        <strain evidence="6">R3-111a-1</strain>
    </source>
</reference>
<dbReference type="SUPFAM" id="SSF53474">
    <property type="entry name" value="alpha/beta-Hydrolases"/>
    <property type="match status" value="1"/>
</dbReference>
<keyword evidence="2" id="KW-0040">ANK repeat</keyword>
<evidence type="ECO:0000259" key="3">
    <source>
        <dbReference type="Pfam" id="PF01764"/>
    </source>
</evidence>
<accession>J3P265</accession>
<keyword evidence="1" id="KW-0677">Repeat</keyword>
<evidence type="ECO:0000313" key="7">
    <source>
        <dbReference type="Proteomes" id="UP000006039"/>
    </source>
</evidence>
<dbReference type="InterPro" id="IPR035994">
    <property type="entry name" value="Nucleoside_phosphorylase_sf"/>
</dbReference>
<feature type="repeat" description="ANK" evidence="2">
    <location>
        <begin position="1104"/>
        <end position="1136"/>
    </location>
</feature>
<dbReference type="SMART" id="SM00248">
    <property type="entry name" value="ANK"/>
    <property type="match status" value="5"/>
</dbReference>
<gene>
    <name evidence="6" type="primary">20348071</name>
    <name evidence="5" type="ORF">GGTG_07613</name>
</gene>
<dbReference type="SUPFAM" id="SSF53167">
    <property type="entry name" value="Purine and uridine phosphorylases"/>
    <property type="match status" value="1"/>
</dbReference>